<dbReference type="RefSeq" id="WP_133994473.1">
    <property type="nucleotide sequence ID" value="NZ_SODV01000001.1"/>
</dbReference>
<dbReference type="AlphaFoldDB" id="A0A4R8DWF7"/>
<proteinExistence type="predicted"/>
<evidence type="ECO:0000313" key="2">
    <source>
        <dbReference type="Proteomes" id="UP000294498"/>
    </source>
</evidence>
<reference evidence="1 2" key="1">
    <citation type="submission" date="2019-03" db="EMBL/GenBank/DDBJ databases">
        <title>Genomic Encyclopedia of Type Strains, Phase IV (KMG-IV): sequencing the most valuable type-strain genomes for metagenomic binning, comparative biology and taxonomic classification.</title>
        <authorList>
            <person name="Goeker M."/>
        </authorList>
    </citation>
    <scope>NUCLEOTIDE SEQUENCE [LARGE SCALE GENOMIC DNA]</scope>
    <source>
        <strain evidence="1 2">DSM 100059</strain>
    </source>
</reference>
<comment type="caution">
    <text evidence="1">The sequence shown here is derived from an EMBL/GenBank/DDBJ whole genome shotgun (WGS) entry which is preliminary data.</text>
</comment>
<dbReference type="Proteomes" id="UP000294498">
    <property type="component" value="Unassembled WGS sequence"/>
</dbReference>
<name>A0A4R8DWF7_9BACT</name>
<protein>
    <submittedName>
        <fullName evidence="1">Uncharacterized protein</fullName>
    </submittedName>
</protein>
<organism evidence="1 2">
    <name type="scientific">Dinghuibacter silviterrae</name>
    <dbReference type="NCBI Taxonomy" id="1539049"/>
    <lineage>
        <taxon>Bacteria</taxon>
        <taxon>Pseudomonadati</taxon>
        <taxon>Bacteroidota</taxon>
        <taxon>Chitinophagia</taxon>
        <taxon>Chitinophagales</taxon>
        <taxon>Chitinophagaceae</taxon>
        <taxon>Dinghuibacter</taxon>
    </lineage>
</organism>
<gene>
    <name evidence="1" type="ORF">EDB95_2878</name>
</gene>
<keyword evidence="2" id="KW-1185">Reference proteome</keyword>
<dbReference type="EMBL" id="SODV01000001">
    <property type="protein sequence ID" value="TDX01835.1"/>
    <property type="molecule type" value="Genomic_DNA"/>
</dbReference>
<evidence type="ECO:0000313" key="1">
    <source>
        <dbReference type="EMBL" id="TDX01835.1"/>
    </source>
</evidence>
<accession>A0A4R8DWF7</accession>
<sequence>MENTVNHKDLVNAWDELLEEDRSRQKLWMDAVLNELDAVIDSAQKWEYTPTELTRVLHQRIDSLKRTAPKLKWF</sequence>